<dbReference type="GO" id="GO:0006631">
    <property type="term" value="P:fatty acid metabolic process"/>
    <property type="evidence" value="ECO:0007669"/>
    <property type="project" value="TreeGrafter"/>
</dbReference>
<comment type="similarity">
    <text evidence="1">Belongs to the ATP-dependent AMP-binding enzyme family.</text>
</comment>
<feature type="non-terminal residue" evidence="5">
    <location>
        <position position="1"/>
    </location>
</feature>
<name>A0A8J6TN34_9BACT</name>
<evidence type="ECO:0000313" key="5">
    <source>
        <dbReference type="EMBL" id="MBC8433146.1"/>
    </source>
</evidence>
<dbReference type="PANTHER" id="PTHR43201">
    <property type="entry name" value="ACYL-COA SYNTHETASE"/>
    <property type="match status" value="1"/>
</dbReference>
<keyword evidence="2" id="KW-0436">Ligase</keyword>
<evidence type="ECO:0000313" key="6">
    <source>
        <dbReference type="Proteomes" id="UP000605201"/>
    </source>
</evidence>
<feature type="domain" description="AMP-dependent synthetase/ligase" evidence="3">
    <location>
        <begin position="6"/>
        <end position="52"/>
    </location>
</feature>
<dbReference type="GO" id="GO:0031956">
    <property type="term" value="F:medium-chain fatty acid-CoA ligase activity"/>
    <property type="evidence" value="ECO:0007669"/>
    <property type="project" value="TreeGrafter"/>
</dbReference>
<organism evidence="5 6">
    <name type="scientific">Candidatus Desulfatibia vada</name>
    <dbReference type="NCBI Taxonomy" id="2841696"/>
    <lineage>
        <taxon>Bacteria</taxon>
        <taxon>Pseudomonadati</taxon>
        <taxon>Thermodesulfobacteriota</taxon>
        <taxon>Desulfobacteria</taxon>
        <taxon>Desulfobacterales</taxon>
        <taxon>Desulfobacterales incertae sedis</taxon>
        <taxon>Candidatus Desulfatibia</taxon>
    </lineage>
</organism>
<dbReference type="Gene3D" id="3.30.300.30">
    <property type="match status" value="1"/>
</dbReference>
<evidence type="ECO:0000259" key="4">
    <source>
        <dbReference type="Pfam" id="PF13193"/>
    </source>
</evidence>
<dbReference type="PANTHER" id="PTHR43201:SF5">
    <property type="entry name" value="MEDIUM-CHAIN ACYL-COA LIGASE ACSF2, MITOCHONDRIAL"/>
    <property type="match status" value="1"/>
</dbReference>
<dbReference type="EMBL" id="JACNIG010000273">
    <property type="protein sequence ID" value="MBC8433146.1"/>
    <property type="molecule type" value="Genomic_DNA"/>
</dbReference>
<evidence type="ECO:0000256" key="2">
    <source>
        <dbReference type="ARBA" id="ARBA00022598"/>
    </source>
</evidence>
<evidence type="ECO:0000256" key="1">
    <source>
        <dbReference type="ARBA" id="ARBA00006432"/>
    </source>
</evidence>
<reference evidence="5 6" key="1">
    <citation type="submission" date="2020-08" db="EMBL/GenBank/DDBJ databases">
        <title>Bridging the membrane lipid divide: bacteria of the FCB group superphylum have the potential to synthesize archaeal ether lipids.</title>
        <authorList>
            <person name="Villanueva L."/>
            <person name="Von Meijenfeldt F.A.B."/>
            <person name="Westbye A.B."/>
            <person name="Yadav S."/>
            <person name="Hopmans E.C."/>
            <person name="Dutilh B.E."/>
            <person name="Sinninghe Damste J.S."/>
        </authorList>
    </citation>
    <scope>NUCLEOTIDE SEQUENCE [LARGE SCALE GENOMIC DNA]</scope>
    <source>
        <strain evidence="5">NIOZ-UU17</strain>
    </source>
</reference>
<dbReference type="AlphaFoldDB" id="A0A8J6TN34"/>
<dbReference type="InterPro" id="IPR042099">
    <property type="entry name" value="ANL_N_sf"/>
</dbReference>
<dbReference type="Proteomes" id="UP000605201">
    <property type="component" value="Unassembled WGS sequence"/>
</dbReference>
<dbReference type="Pfam" id="PF13193">
    <property type="entry name" value="AMP-binding_C"/>
    <property type="match status" value="1"/>
</dbReference>
<sequence>LDKADFETKPGSVGVPPPFYEMRIEDENRKEVPPGEVGEIVGRGSILMDEYYKRPDLTRDAIIDGWLYTGDMGYVDEDGFLYLVDRKKDMMISGGVNVYPKDIEEVVVQHPDVLETAVFGIPSDKWGEAPVAAVTLVASGKASEDELKTWINERVGAKFQRVQHVVIMEELPRNIAGKVLKRVMRDEFAAKLSI</sequence>
<proteinExistence type="inferred from homology"/>
<gene>
    <name evidence="5" type="ORF">H8D96_14655</name>
</gene>
<accession>A0A8J6TN34</accession>
<dbReference type="InterPro" id="IPR000873">
    <property type="entry name" value="AMP-dep_synth/lig_dom"/>
</dbReference>
<dbReference type="InterPro" id="IPR025110">
    <property type="entry name" value="AMP-bd_C"/>
</dbReference>
<feature type="domain" description="AMP-binding enzyme C-terminal" evidence="4">
    <location>
        <begin position="103"/>
        <end position="178"/>
    </location>
</feature>
<dbReference type="SUPFAM" id="SSF56801">
    <property type="entry name" value="Acetyl-CoA synthetase-like"/>
    <property type="match status" value="1"/>
</dbReference>
<protein>
    <submittedName>
        <fullName evidence="5">AMP-binding protein</fullName>
    </submittedName>
</protein>
<dbReference type="Gene3D" id="3.40.50.12780">
    <property type="entry name" value="N-terminal domain of ligase-like"/>
    <property type="match status" value="1"/>
</dbReference>
<dbReference type="Pfam" id="PF00501">
    <property type="entry name" value="AMP-binding"/>
    <property type="match status" value="1"/>
</dbReference>
<evidence type="ECO:0000259" key="3">
    <source>
        <dbReference type="Pfam" id="PF00501"/>
    </source>
</evidence>
<dbReference type="InterPro" id="IPR045851">
    <property type="entry name" value="AMP-bd_C_sf"/>
</dbReference>
<comment type="caution">
    <text evidence="5">The sequence shown here is derived from an EMBL/GenBank/DDBJ whole genome shotgun (WGS) entry which is preliminary data.</text>
</comment>